<evidence type="ECO:0000256" key="3">
    <source>
        <dbReference type="ARBA" id="ARBA00023012"/>
    </source>
</evidence>
<feature type="transmembrane region" description="Helical" evidence="5">
    <location>
        <begin position="357"/>
        <end position="376"/>
    </location>
</feature>
<dbReference type="SUPFAM" id="SSF49785">
    <property type="entry name" value="Galactose-binding domain-like"/>
    <property type="match status" value="1"/>
</dbReference>
<feature type="transmembrane region" description="Helical" evidence="5">
    <location>
        <begin position="177"/>
        <end position="197"/>
    </location>
</feature>
<feature type="transmembrane region" description="Helical" evidence="5">
    <location>
        <begin position="204"/>
        <end position="222"/>
    </location>
</feature>
<evidence type="ECO:0000313" key="8">
    <source>
        <dbReference type="Proteomes" id="UP001645038"/>
    </source>
</evidence>
<protein>
    <recommendedName>
        <fullName evidence="6">Histidine kinase/HSP90-like ATPase domain-containing protein</fullName>
    </recommendedName>
</protein>
<keyword evidence="5" id="KW-0812">Transmembrane</keyword>
<proteinExistence type="predicted"/>
<evidence type="ECO:0000256" key="4">
    <source>
        <dbReference type="SAM" id="Coils"/>
    </source>
</evidence>
<evidence type="ECO:0000313" key="7">
    <source>
        <dbReference type="EMBL" id="MBE0464068.1"/>
    </source>
</evidence>
<evidence type="ECO:0000256" key="5">
    <source>
        <dbReference type="SAM" id="Phobius"/>
    </source>
</evidence>
<feature type="transmembrane region" description="Helical" evidence="5">
    <location>
        <begin position="296"/>
        <end position="318"/>
    </location>
</feature>
<dbReference type="InterPro" id="IPR050482">
    <property type="entry name" value="Sensor_HK_TwoCompSys"/>
</dbReference>
<dbReference type="PANTHER" id="PTHR24421">
    <property type="entry name" value="NITRATE/NITRITE SENSOR PROTEIN NARX-RELATED"/>
    <property type="match status" value="1"/>
</dbReference>
<dbReference type="Pfam" id="PF02518">
    <property type="entry name" value="HATPase_c"/>
    <property type="match status" value="1"/>
</dbReference>
<gene>
    <name evidence="7" type="ORF">EI547_11445</name>
</gene>
<dbReference type="SMART" id="SM00387">
    <property type="entry name" value="HATPase_c"/>
    <property type="match status" value="1"/>
</dbReference>
<feature type="coiled-coil region" evidence="4">
    <location>
        <begin position="381"/>
        <end position="415"/>
    </location>
</feature>
<evidence type="ECO:0000256" key="1">
    <source>
        <dbReference type="ARBA" id="ARBA00022679"/>
    </source>
</evidence>
<keyword evidence="5" id="KW-1133">Transmembrane helix</keyword>
<keyword evidence="5" id="KW-0472">Membrane</keyword>
<dbReference type="RefSeq" id="WP_192538625.1">
    <property type="nucleotide sequence ID" value="NZ_RRZB01000026.1"/>
</dbReference>
<evidence type="ECO:0000256" key="2">
    <source>
        <dbReference type="ARBA" id="ARBA00022777"/>
    </source>
</evidence>
<dbReference type="InterPro" id="IPR036890">
    <property type="entry name" value="HATPase_C_sf"/>
</dbReference>
<name>A0ABR9FZI2_9GAMM</name>
<feature type="domain" description="Histidine kinase/HSP90-like ATPase" evidence="6">
    <location>
        <begin position="527"/>
        <end position="621"/>
    </location>
</feature>
<comment type="caution">
    <text evidence="7">The sequence shown here is derived from an EMBL/GenBank/DDBJ whole genome shotgun (WGS) entry which is preliminary data.</text>
</comment>
<feature type="transmembrane region" description="Helical" evidence="5">
    <location>
        <begin position="268"/>
        <end position="284"/>
    </location>
</feature>
<dbReference type="Gene3D" id="3.30.565.10">
    <property type="entry name" value="Histidine kinase-like ATPase, C-terminal domain"/>
    <property type="match status" value="1"/>
</dbReference>
<keyword evidence="8" id="KW-1185">Reference proteome</keyword>
<evidence type="ECO:0000259" key="6">
    <source>
        <dbReference type="SMART" id="SM00387"/>
    </source>
</evidence>
<organism evidence="7 8">
    <name type="scientific">Halomonas colorata</name>
    <dbReference type="NCBI Taxonomy" id="2742615"/>
    <lineage>
        <taxon>Bacteria</taxon>
        <taxon>Pseudomonadati</taxon>
        <taxon>Pseudomonadota</taxon>
        <taxon>Gammaproteobacteria</taxon>
        <taxon>Oceanospirillales</taxon>
        <taxon>Halomonadaceae</taxon>
        <taxon>Halomonas</taxon>
    </lineage>
</organism>
<dbReference type="EMBL" id="RRZB01000026">
    <property type="protein sequence ID" value="MBE0464068.1"/>
    <property type="molecule type" value="Genomic_DNA"/>
</dbReference>
<sequence length="626" mass="71055">MSLVSSPLFAAPHSCNEAIVSAQVAKVSSIPVPTHTPDDAWSDVRLPDFSWYERWPDYQGWALYRVTFRADCFQRGRLDDPLTLVVSYLNTAGAIYVNNQLLHRDVSLSEPLTQGINTPRHWILTDADRHADTLNTLHVYVKGIPQRIPAGLGSVVIAPYHEAMPLYNAWLWSKLRIPWMSITVSFAFGLASLVVWIKNRQLSVFFWYGAVNLAWVLFYGVLQLQDPWPLPDTLAILKISHIAFVFYVACFCMLLWRFAERRSPRLEFSLWGCVAIASMALLYVPSPSLRSIVDVAVFLLFAILLLSVFIQFIIFTVSNPRTERVIVCITLIIFVMIMLHDLSLIFSPARSEEPTIWAPYATLPAALCMAIVMTLFSRRTIRRLTSFNTELESEIEAARQTLQTQMNEQQRLRIANSKLHERLRLGRELHDGLGSSLVSAIARMERHQSASLDNTKIHRIALATLKLLRNDLRHIIDNAFTSSQPASSAPGPWIAPIRQRYSTLFDELDMRLIWSIPTQWHQPPTEERCMALARIMEEALTNIIKHSRAKVARITLRQNTHNLFLAIEDDGIGFDMSLVKDAGFSVGIQSMQIRARGQSGQLWVFSRPGITRLVVRMPNRGQAGKA</sequence>
<feature type="transmembrane region" description="Helical" evidence="5">
    <location>
        <begin position="234"/>
        <end position="256"/>
    </location>
</feature>
<keyword evidence="3" id="KW-0902">Two-component regulatory system</keyword>
<dbReference type="InterPro" id="IPR008979">
    <property type="entry name" value="Galactose-bd-like_sf"/>
</dbReference>
<dbReference type="InterPro" id="IPR003594">
    <property type="entry name" value="HATPase_dom"/>
</dbReference>
<reference evidence="7 8" key="1">
    <citation type="submission" date="2020-07" db="EMBL/GenBank/DDBJ databases">
        <title>Halophilic bacteria isolated from french cheeses.</title>
        <authorList>
            <person name="Kothe C.I."/>
            <person name="Farah-Kraiem B."/>
            <person name="Renault P."/>
            <person name="Dridi B."/>
        </authorList>
    </citation>
    <scope>NUCLEOTIDE SEQUENCE [LARGE SCALE GENOMIC DNA]</scope>
    <source>
        <strain evidence="7 8">FME20</strain>
    </source>
</reference>
<feature type="transmembrane region" description="Helical" evidence="5">
    <location>
        <begin position="325"/>
        <end position="345"/>
    </location>
</feature>
<dbReference type="CDD" id="cd16917">
    <property type="entry name" value="HATPase_UhpB-NarQ-NarX-like"/>
    <property type="match status" value="1"/>
</dbReference>
<keyword evidence="1" id="KW-0808">Transferase</keyword>
<keyword evidence="2" id="KW-0418">Kinase</keyword>
<accession>A0ABR9FZI2</accession>
<keyword evidence="4" id="KW-0175">Coiled coil</keyword>
<dbReference type="SUPFAM" id="SSF55874">
    <property type="entry name" value="ATPase domain of HSP90 chaperone/DNA topoisomerase II/histidine kinase"/>
    <property type="match status" value="1"/>
</dbReference>
<dbReference type="Proteomes" id="UP001645038">
    <property type="component" value="Unassembled WGS sequence"/>
</dbReference>